<keyword evidence="8" id="KW-1133">Transmembrane helix</keyword>
<keyword evidence="3 6" id="KW-0378">Hydrolase</keyword>
<gene>
    <name evidence="11" type="ORF">EBB59_01815</name>
</gene>
<keyword evidence="12" id="KW-1185">Reference proteome</keyword>
<dbReference type="GO" id="GO:0004222">
    <property type="term" value="F:metalloendopeptidase activity"/>
    <property type="evidence" value="ECO:0007669"/>
    <property type="project" value="InterPro"/>
</dbReference>
<dbReference type="PANTHER" id="PTHR22726">
    <property type="entry name" value="METALLOENDOPEPTIDASE OMA1"/>
    <property type="match status" value="1"/>
</dbReference>
<evidence type="ECO:0000313" key="12">
    <source>
        <dbReference type="Proteomes" id="UP000275012"/>
    </source>
</evidence>
<dbReference type="PANTHER" id="PTHR22726:SF1">
    <property type="entry name" value="METALLOENDOPEPTIDASE OMA1, MITOCHONDRIAL"/>
    <property type="match status" value="1"/>
</dbReference>
<feature type="transmembrane region" description="Helical" evidence="8">
    <location>
        <begin position="107"/>
        <end position="128"/>
    </location>
</feature>
<dbReference type="InterPro" id="IPR001915">
    <property type="entry name" value="Peptidase_M48"/>
</dbReference>
<dbReference type="Gene3D" id="3.30.2010.10">
    <property type="entry name" value="Metalloproteases ('zincins'), catalytic domain"/>
    <property type="match status" value="1"/>
</dbReference>
<keyword evidence="1 6" id="KW-0645">Protease</keyword>
<dbReference type="Proteomes" id="UP000275012">
    <property type="component" value="Unassembled WGS sequence"/>
</dbReference>
<accession>A0A3M2I7I7</accession>
<protein>
    <submittedName>
        <fullName evidence="11">Peptidase M48 Ste24p</fullName>
    </submittedName>
</protein>
<feature type="compositionally biased region" description="Polar residues" evidence="7">
    <location>
        <begin position="330"/>
        <end position="339"/>
    </location>
</feature>
<dbReference type="EMBL" id="RFLY01000002">
    <property type="protein sequence ID" value="RMH94447.1"/>
    <property type="molecule type" value="Genomic_DNA"/>
</dbReference>
<proteinExistence type="inferred from homology"/>
<keyword evidence="5 6" id="KW-0482">Metalloprotease</keyword>
<organism evidence="11 12">
    <name type="scientific">Solilutibacter pythonis</name>
    <dbReference type="NCBI Taxonomy" id="2483112"/>
    <lineage>
        <taxon>Bacteria</taxon>
        <taxon>Pseudomonadati</taxon>
        <taxon>Pseudomonadota</taxon>
        <taxon>Gammaproteobacteria</taxon>
        <taxon>Lysobacterales</taxon>
        <taxon>Lysobacteraceae</taxon>
        <taxon>Solilutibacter</taxon>
    </lineage>
</organism>
<dbReference type="Pfam" id="PF23368">
    <property type="entry name" value="DUF7092"/>
    <property type="match status" value="1"/>
</dbReference>
<keyword evidence="2" id="KW-0479">Metal-binding</keyword>
<sequence>MPSIPDSTLDSEALDALWSDGRASRVRPLRLSRVGSLLRGESADGEVREWPLADIRISPRLARTPRTLALPDGGRMELADAPLLDVWFPRAPSRMEALADWLERRRYAILASALLVVAGIIGFVQFGLPWGAHRIAERIPPSVEKNSSDQVVRILERFHVEASKLPKARQARLAAAFRELVAGEPRAGQMRLHLVDASDIGPNAFALPDGRIYLTDQLVELARNDDELLAVLAHEAGHHVHRHGMRGAIEGASVFVLAGLLLGDASGSSLAVSLPATLLSNGFSRDHEREADAYAFDLLKRRGRSPRDFATLMARLSQANGSDDGDIASFISTHPSSQARMRAAEQAAKP</sequence>
<evidence type="ECO:0000259" key="9">
    <source>
        <dbReference type="Pfam" id="PF01435"/>
    </source>
</evidence>
<dbReference type="Pfam" id="PF01435">
    <property type="entry name" value="Peptidase_M48"/>
    <property type="match status" value="1"/>
</dbReference>
<evidence type="ECO:0000256" key="8">
    <source>
        <dbReference type="SAM" id="Phobius"/>
    </source>
</evidence>
<evidence type="ECO:0000313" key="11">
    <source>
        <dbReference type="EMBL" id="RMH94447.1"/>
    </source>
</evidence>
<dbReference type="InterPro" id="IPR051156">
    <property type="entry name" value="Mito/Outer_Membr_Metalloprot"/>
</dbReference>
<dbReference type="InterPro" id="IPR055518">
    <property type="entry name" value="DUF7092"/>
</dbReference>
<evidence type="ECO:0000256" key="3">
    <source>
        <dbReference type="ARBA" id="ARBA00022801"/>
    </source>
</evidence>
<dbReference type="GO" id="GO:0016020">
    <property type="term" value="C:membrane"/>
    <property type="evidence" value="ECO:0007669"/>
    <property type="project" value="TreeGrafter"/>
</dbReference>
<comment type="similarity">
    <text evidence="6">Belongs to the peptidase M48 family.</text>
</comment>
<feature type="region of interest" description="Disordered" evidence="7">
    <location>
        <begin position="325"/>
        <end position="350"/>
    </location>
</feature>
<feature type="domain" description="DUF7092" evidence="10">
    <location>
        <begin position="14"/>
        <end position="90"/>
    </location>
</feature>
<keyword evidence="8" id="KW-0472">Membrane</keyword>
<name>A0A3M2I7I7_9GAMM</name>
<dbReference type="CDD" id="cd07332">
    <property type="entry name" value="M48C_Oma1_like"/>
    <property type="match status" value="1"/>
</dbReference>
<evidence type="ECO:0000256" key="7">
    <source>
        <dbReference type="SAM" id="MobiDB-lite"/>
    </source>
</evidence>
<evidence type="ECO:0000256" key="1">
    <source>
        <dbReference type="ARBA" id="ARBA00022670"/>
    </source>
</evidence>
<evidence type="ECO:0000256" key="5">
    <source>
        <dbReference type="ARBA" id="ARBA00023049"/>
    </source>
</evidence>
<evidence type="ECO:0000256" key="4">
    <source>
        <dbReference type="ARBA" id="ARBA00022833"/>
    </source>
</evidence>
<keyword evidence="4 6" id="KW-0862">Zinc</keyword>
<dbReference type="AlphaFoldDB" id="A0A3M2I7I7"/>
<evidence type="ECO:0000256" key="6">
    <source>
        <dbReference type="RuleBase" id="RU003983"/>
    </source>
</evidence>
<reference evidence="11 12" key="1">
    <citation type="submission" date="2018-10" db="EMBL/GenBank/DDBJ databases">
        <title>Proposal of Lysobacter pythonis sp. nov. isolated from royal pythons (Python regius).</title>
        <authorList>
            <person name="Hans-Juergen B."/>
            <person name="Huptas C."/>
            <person name="Sandra B."/>
            <person name="Igor L."/>
            <person name="Joachim S."/>
            <person name="Siegfried S."/>
            <person name="Mareike W."/>
            <person name="Peter K."/>
        </authorList>
    </citation>
    <scope>NUCLEOTIDE SEQUENCE [LARGE SCALE GENOMIC DNA]</scope>
    <source>
        <strain evidence="11 12">4284/11</strain>
    </source>
</reference>
<comment type="caution">
    <text evidence="11">The sequence shown here is derived from an EMBL/GenBank/DDBJ whole genome shotgun (WGS) entry which is preliminary data.</text>
</comment>
<evidence type="ECO:0000259" key="10">
    <source>
        <dbReference type="Pfam" id="PF23368"/>
    </source>
</evidence>
<evidence type="ECO:0000256" key="2">
    <source>
        <dbReference type="ARBA" id="ARBA00022723"/>
    </source>
</evidence>
<dbReference type="GO" id="GO:0046872">
    <property type="term" value="F:metal ion binding"/>
    <property type="evidence" value="ECO:0007669"/>
    <property type="project" value="UniProtKB-KW"/>
</dbReference>
<dbReference type="GO" id="GO:0051603">
    <property type="term" value="P:proteolysis involved in protein catabolic process"/>
    <property type="evidence" value="ECO:0007669"/>
    <property type="project" value="TreeGrafter"/>
</dbReference>
<keyword evidence="8" id="KW-0812">Transmembrane</keyword>
<comment type="cofactor">
    <cofactor evidence="6">
        <name>Zn(2+)</name>
        <dbReference type="ChEBI" id="CHEBI:29105"/>
    </cofactor>
    <text evidence="6">Binds 1 zinc ion per subunit.</text>
</comment>
<feature type="domain" description="Peptidase M48" evidence="9">
    <location>
        <begin position="169"/>
        <end position="346"/>
    </location>
</feature>